<dbReference type="Proteomes" id="UP000680670">
    <property type="component" value="Unassembled WGS sequence"/>
</dbReference>
<comment type="caution">
    <text evidence="2">The sequence shown here is derived from an EMBL/GenBank/DDBJ whole genome shotgun (WGS) entry which is preliminary data.</text>
</comment>
<evidence type="ECO:0000256" key="1">
    <source>
        <dbReference type="SAM" id="MobiDB-lite"/>
    </source>
</evidence>
<feature type="compositionally biased region" description="Polar residues" evidence="1">
    <location>
        <begin position="25"/>
        <end position="44"/>
    </location>
</feature>
<sequence length="50" mass="5634">MGSSYENEKNKNQFRNKNIAEIINSGNSTNHINVCSRSKSNVASEQDIDF</sequence>
<keyword evidence="3" id="KW-1185">Reference proteome</keyword>
<accession>A0ABQ4KSM4</accession>
<organism evidence="2 3">
    <name type="scientific">Siminovitchia terrae</name>
    <name type="common">Bacillus terrae</name>
    <dbReference type="NCBI Taxonomy" id="1914933"/>
    <lineage>
        <taxon>Bacteria</taxon>
        <taxon>Bacillati</taxon>
        <taxon>Bacillota</taxon>
        <taxon>Bacilli</taxon>
        <taxon>Bacillales</taxon>
        <taxon>Bacillaceae</taxon>
        <taxon>Siminovitchia</taxon>
    </lineage>
</organism>
<feature type="region of interest" description="Disordered" evidence="1">
    <location>
        <begin position="25"/>
        <end position="50"/>
    </location>
</feature>
<reference evidence="2 3" key="1">
    <citation type="submission" date="2021-03" db="EMBL/GenBank/DDBJ databases">
        <title>Antimicrobial resistance genes in bacteria isolated from Japanese honey, and their potential for conferring macrolide and lincosamide resistance in the American foulbrood pathogen Paenibacillus larvae.</title>
        <authorList>
            <person name="Okamoto M."/>
            <person name="Kumagai M."/>
            <person name="Kanamori H."/>
            <person name="Takamatsu D."/>
        </authorList>
    </citation>
    <scope>NUCLEOTIDE SEQUENCE [LARGE SCALE GENOMIC DNA]</scope>
    <source>
        <strain evidence="2 3">J6TS1</strain>
    </source>
</reference>
<dbReference type="EMBL" id="BORJ01000001">
    <property type="protein sequence ID" value="GIN94282.1"/>
    <property type="molecule type" value="Genomic_DNA"/>
</dbReference>
<gene>
    <name evidence="2" type="ORF">J6TS1_01520</name>
</gene>
<evidence type="ECO:0000313" key="3">
    <source>
        <dbReference type="Proteomes" id="UP000680670"/>
    </source>
</evidence>
<proteinExistence type="predicted"/>
<evidence type="ECO:0000313" key="2">
    <source>
        <dbReference type="EMBL" id="GIN94282.1"/>
    </source>
</evidence>
<name>A0ABQ4KSM4_SIMTE</name>
<protein>
    <submittedName>
        <fullName evidence="2">Uncharacterized protein</fullName>
    </submittedName>
</protein>